<name>K1TRQ1_9ZZZZ</name>
<evidence type="ECO:0000313" key="1">
    <source>
        <dbReference type="EMBL" id="EKC68915.1"/>
    </source>
</evidence>
<sequence>MLTEPETEAAARELLCENVEILTIPTDDA</sequence>
<proteinExistence type="predicted"/>
<gene>
    <name evidence="1" type="ORF">LEA_08553</name>
</gene>
<feature type="non-terminal residue" evidence="1">
    <location>
        <position position="29"/>
    </location>
</feature>
<organism evidence="1">
    <name type="scientific">human gut metagenome</name>
    <dbReference type="NCBI Taxonomy" id="408170"/>
    <lineage>
        <taxon>unclassified sequences</taxon>
        <taxon>metagenomes</taxon>
        <taxon>organismal metagenomes</taxon>
    </lineage>
</organism>
<comment type="caution">
    <text evidence="1">The sequence shown here is derived from an EMBL/GenBank/DDBJ whole genome shotgun (WGS) entry which is preliminary data.</text>
</comment>
<dbReference type="EMBL" id="AJWY01005701">
    <property type="protein sequence ID" value="EKC68915.1"/>
    <property type="molecule type" value="Genomic_DNA"/>
</dbReference>
<accession>K1TRQ1</accession>
<protein>
    <submittedName>
        <fullName evidence="1">Uncharacterized protein</fullName>
    </submittedName>
</protein>
<reference evidence="1" key="1">
    <citation type="journal article" date="2013" name="Environ. Microbiol.">
        <title>Microbiota from the distal guts of lean and obese adolescents exhibit partial functional redundancy besides clear differences in community structure.</title>
        <authorList>
            <person name="Ferrer M."/>
            <person name="Ruiz A."/>
            <person name="Lanza F."/>
            <person name="Haange S.B."/>
            <person name="Oberbach A."/>
            <person name="Till H."/>
            <person name="Bargiela R."/>
            <person name="Campoy C."/>
            <person name="Segura M.T."/>
            <person name="Richter M."/>
            <person name="von Bergen M."/>
            <person name="Seifert J."/>
            <person name="Suarez A."/>
        </authorList>
    </citation>
    <scope>NUCLEOTIDE SEQUENCE</scope>
</reference>
<dbReference type="AlphaFoldDB" id="K1TRQ1"/>